<dbReference type="RefSeq" id="WP_092940213.1">
    <property type="nucleotide sequence ID" value="NZ_FONX01000010.1"/>
</dbReference>
<keyword evidence="2" id="KW-0808">Transferase</keyword>
<dbReference type="EMBL" id="FONX01000010">
    <property type="protein sequence ID" value="SFF02294.1"/>
    <property type="molecule type" value="Genomic_DNA"/>
</dbReference>
<dbReference type="STRING" id="1177982.SAMN04489711_11032"/>
<evidence type="ECO:0000313" key="3">
    <source>
        <dbReference type="Proteomes" id="UP000199119"/>
    </source>
</evidence>
<gene>
    <name evidence="2" type="ORF">SAMN04489711_11032</name>
</gene>
<dbReference type="Proteomes" id="UP000199119">
    <property type="component" value="Unassembled WGS sequence"/>
</dbReference>
<dbReference type="GO" id="GO:0006797">
    <property type="term" value="P:polyphosphate metabolic process"/>
    <property type="evidence" value="ECO:0007669"/>
    <property type="project" value="InterPro"/>
</dbReference>
<keyword evidence="3" id="KW-1185">Reference proteome</keyword>
<name>A0A1I2FA20_9BURK</name>
<dbReference type="PANTHER" id="PTHR34383">
    <property type="entry name" value="POLYPHOSPHATE:AMP PHOSPHOTRANSFERASE-RELATED"/>
    <property type="match status" value="1"/>
</dbReference>
<proteinExistence type="predicted"/>
<dbReference type="OrthoDB" id="9775224at2"/>
<dbReference type="GO" id="GO:0016776">
    <property type="term" value="F:phosphotransferase activity, phosphate group as acceptor"/>
    <property type="evidence" value="ECO:0007669"/>
    <property type="project" value="InterPro"/>
</dbReference>
<accession>A0A1I2FA20</accession>
<dbReference type="PANTHER" id="PTHR34383:SF3">
    <property type="entry name" value="POLYPHOSPHATE:AMP PHOSPHOTRANSFERASE"/>
    <property type="match status" value="1"/>
</dbReference>
<dbReference type="InterPro" id="IPR027417">
    <property type="entry name" value="P-loop_NTPase"/>
</dbReference>
<sequence>MDFAPFSRIDPDLARQWADWQPQAFASLPAHRKDVPEPLALERFDPGAKPFSQGDKAKDKAAVEALAAELDGLQNLLYADRRYKLLVLLQGTDTSGKDGTIRGVFGRMSALGLRAVGWRAPTDVERAHDYLWRIHAQVPGAGETVVFNRSHYEDVLVPVVQGWITPEQHAQRLAHINDFERMLAETGTVIVKFMLHIGKDEQRERLQERLDDPAKHWKFEMGDIEARKQWDDYQRAYATLLAATHTPWAPWTIVPANSKTHRNLMIATVLREVLQKLDLRYPEGDPALSKFKVE</sequence>
<dbReference type="Pfam" id="PF03976">
    <property type="entry name" value="PPK2"/>
    <property type="match status" value="1"/>
</dbReference>
<organism evidence="2 3">
    <name type="scientific">Paracidovorax wautersii</name>
    <dbReference type="NCBI Taxonomy" id="1177982"/>
    <lineage>
        <taxon>Bacteria</taxon>
        <taxon>Pseudomonadati</taxon>
        <taxon>Pseudomonadota</taxon>
        <taxon>Betaproteobacteria</taxon>
        <taxon>Burkholderiales</taxon>
        <taxon>Comamonadaceae</taxon>
        <taxon>Paracidovorax</taxon>
    </lineage>
</organism>
<dbReference type="SUPFAM" id="SSF52540">
    <property type="entry name" value="P-loop containing nucleoside triphosphate hydrolases"/>
    <property type="match status" value="1"/>
</dbReference>
<dbReference type="AlphaFoldDB" id="A0A1I2FA20"/>
<dbReference type="NCBIfam" id="TIGR03709">
    <property type="entry name" value="PPK2_rel_1"/>
    <property type="match status" value="1"/>
</dbReference>
<evidence type="ECO:0000313" key="2">
    <source>
        <dbReference type="EMBL" id="SFF02294.1"/>
    </source>
</evidence>
<dbReference type="InterPro" id="IPR022300">
    <property type="entry name" value="PPK2-rel_1"/>
</dbReference>
<evidence type="ECO:0000259" key="1">
    <source>
        <dbReference type="Pfam" id="PF03976"/>
    </source>
</evidence>
<dbReference type="Gene3D" id="3.40.50.300">
    <property type="entry name" value="P-loop containing nucleotide triphosphate hydrolases"/>
    <property type="match status" value="1"/>
</dbReference>
<protein>
    <submittedName>
        <fullName evidence="2">Polyphosphate:nucleotide phosphotransferase, PPK2 family</fullName>
    </submittedName>
</protein>
<dbReference type="InterPro" id="IPR022488">
    <property type="entry name" value="PPK2-related"/>
</dbReference>
<reference evidence="3" key="1">
    <citation type="submission" date="2016-10" db="EMBL/GenBank/DDBJ databases">
        <authorList>
            <person name="Varghese N."/>
            <person name="Submissions S."/>
        </authorList>
    </citation>
    <scope>NUCLEOTIDE SEQUENCE [LARGE SCALE GENOMIC DNA]</scope>
    <source>
        <strain evidence="3">DSM 27981</strain>
    </source>
</reference>
<feature type="domain" description="Polyphosphate kinase-2-related" evidence="1">
    <location>
        <begin position="55"/>
        <end position="274"/>
    </location>
</feature>